<gene>
    <name evidence="2" type="ORF">H8S59_04470</name>
</gene>
<feature type="transmembrane region" description="Helical" evidence="1">
    <location>
        <begin position="101"/>
        <end position="124"/>
    </location>
</feature>
<keyword evidence="1" id="KW-0812">Transmembrane</keyword>
<proteinExistence type="predicted"/>
<accession>A0ABR7AX96</accession>
<comment type="caution">
    <text evidence="2">The sequence shown here is derived from an EMBL/GenBank/DDBJ whole genome shotgun (WGS) entry which is preliminary data.</text>
</comment>
<keyword evidence="1" id="KW-0472">Membrane</keyword>
<dbReference type="EMBL" id="JACONW010000011">
    <property type="protein sequence ID" value="MBC3949015.1"/>
    <property type="molecule type" value="Genomic_DNA"/>
</dbReference>
<evidence type="ECO:0000313" key="2">
    <source>
        <dbReference type="EMBL" id="MBC3949015.1"/>
    </source>
</evidence>
<dbReference type="Proteomes" id="UP000651852">
    <property type="component" value="Unassembled WGS sequence"/>
</dbReference>
<dbReference type="RefSeq" id="WP_187520625.1">
    <property type="nucleotide sequence ID" value="NZ_JACONW010000011.1"/>
</dbReference>
<protein>
    <submittedName>
        <fullName evidence="2">Uncharacterized protein</fullName>
    </submittedName>
</protein>
<keyword evidence="1" id="KW-1133">Transmembrane helix</keyword>
<keyword evidence="3" id="KW-1185">Reference proteome</keyword>
<evidence type="ECO:0000313" key="3">
    <source>
        <dbReference type="Proteomes" id="UP000651852"/>
    </source>
</evidence>
<organism evidence="2 3">
    <name type="scientific">Pseudomonas folii</name>
    <dbReference type="NCBI Taxonomy" id="2762593"/>
    <lineage>
        <taxon>Bacteria</taxon>
        <taxon>Pseudomonadati</taxon>
        <taxon>Pseudomonadota</taxon>
        <taxon>Gammaproteobacteria</taxon>
        <taxon>Pseudomonadales</taxon>
        <taxon>Pseudomonadaceae</taxon>
        <taxon>Pseudomonas</taxon>
    </lineage>
</organism>
<evidence type="ECO:0000256" key="1">
    <source>
        <dbReference type="SAM" id="Phobius"/>
    </source>
</evidence>
<sequence>MLSWDEFDRELEEESENYSATYRRADKYVRDFAIDPNRDSAAVARAKAALDLLDITEEPESLRCIRRNGTLVTFTEDLSYGVYGFYDFRQDHFRQSALRDIFNRIVILFAAFLLSAINCARASAALNAFLRTPLFAYDAELSIDRHRLRSAF</sequence>
<reference evidence="2 3" key="1">
    <citation type="submission" date="2020-08" db="EMBL/GenBank/DDBJ databases">
        <title>Putative novel bacterial strains isolated from necrotic wheat leaf tissues caused by Xanthomonas translucens.</title>
        <authorList>
            <person name="Tambong J.T."/>
        </authorList>
    </citation>
    <scope>NUCLEOTIDE SEQUENCE [LARGE SCALE GENOMIC DNA]</scope>
    <source>
        <strain evidence="2 3">DOAB 1069</strain>
    </source>
</reference>
<name>A0ABR7AX96_9PSED</name>